<gene>
    <name evidence="1" type="ORF">PHPALM_37000</name>
</gene>
<evidence type="ECO:0000313" key="2">
    <source>
        <dbReference type="Proteomes" id="UP000237271"/>
    </source>
</evidence>
<protein>
    <submittedName>
        <fullName evidence="1">Uncharacterized protein</fullName>
    </submittedName>
</protein>
<dbReference type="InterPro" id="IPR013762">
    <property type="entry name" value="Integrase-like_cat_sf"/>
</dbReference>
<accession>A0A2P4WYI2</accession>
<dbReference type="EMBL" id="NCKW01020265">
    <property type="protein sequence ID" value="POM58359.1"/>
    <property type="molecule type" value="Genomic_DNA"/>
</dbReference>
<reference evidence="1 2" key="1">
    <citation type="journal article" date="2017" name="Genome Biol. Evol.">
        <title>Phytophthora megakarya and P. palmivora, closely related causal agents of cacao black pod rot, underwent increases in genome sizes and gene numbers by different mechanisms.</title>
        <authorList>
            <person name="Ali S.S."/>
            <person name="Shao J."/>
            <person name="Lary D.J."/>
            <person name="Kronmiller B."/>
            <person name="Shen D."/>
            <person name="Strem M.D."/>
            <person name="Amoako-Attah I."/>
            <person name="Akrofi A.Y."/>
            <person name="Begoude B.A."/>
            <person name="Ten Hoopen G.M."/>
            <person name="Coulibaly K."/>
            <person name="Kebe B.I."/>
            <person name="Melnick R.L."/>
            <person name="Guiltinan M.J."/>
            <person name="Tyler B.M."/>
            <person name="Meinhardt L.W."/>
            <person name="Bailey B.A."/>
        </authorList>
    </citation>
    <scope>NUCLEOTIDE SEQUENCE [LARGE SCALE GENOMIC DNA]</scope>
    <source>
        <strain evidence="2">sbr112.9</strain>
    </source>
</reference>
<proteinExistence type="predicted"/>
<dbReference type="AlphaFoldDB" id="A0A2P4WYI2"/>
<sequence length="516" mass="58276">MVVLRIGGFRIAVEHNLPDRCTHVKTFLSATSPVGGGITSFCTDPTIRRGFTGSQMHFRSACLVIYHPNVELYMDSSSQGLAVLDPAFNKFIQVQFNSDEDIIMDVSTSPENPFSINVREHLCMALALWTWGPIWYELSSGRMIYVKCWSDKMSAVQWCNRLHSNNTFSQEFNREVGLAEVYFNLRVSTSHLPGSTNRHEPGQNLLGYARLTFLCLGSSRTSSVTETLHELFSNLQAKSLATSSTVKYADTGRGGVNCYTFRNGFQQTENNIHTNSLCSLHTNFVWNNSNTANFASTVLVMLSHISWYHWRFCGYRVGLTPGHHLAIIGMHGEEPPATPKLPVTVQFLKKLHKFLNFDSTQQRVIWGASVLGFFFFFDEIRVFGGRSKGETIRNLKDRQQLLLNRVEKVEIRFLGSKIDQFVNGTTRIMARSGLNSAAPEREAQERFDSHSLRSGGSTVLFNACFDSLVVKLFGRWKSNAVERYTRMDSRLTSRMTEICVFKGVPPRHTLAAEALQ</sequence>
<organism evidence="1 2">
    <name type="scientific">Phytophthora palmivora</name>
    <dbReference type="NCBI Taxonomy" id="4796"/>
    <lineage>
        <taxon>Eukaryota</taxon>
        <taxon>Sar</taxon>
        <taxon>Stramenopiles</taxon>
        <taxon>Oomycota</taxon>
        <taxon>Peronosporomycetes</taxon>
        <taxon>Peronosporales</taxon>
        <taxon>Peronosporaceae</taxon>
        <taxon>Phytophthora</taxon>
    </lineage>
</organism>
<dbReference type="GO" id="GO:0003677">
    <property type="term" value="F:DNA binding"/>
    <property type="evidence" value="ECO:0007669"/>
    <property type="project" value="InterPro"/>
</dbReference>
<dbReference type="Proteomes" id="UP000237271">
    <property type="component" value="Unassembled WGS sequence"/>
</dbReference>
<dbReference type="GO" id="GO:0015074">
    <property type="term" value="P:DNA integration"/>
    <property type="evidence" value="ECO:0007669"/>
    <property type="project" value="InterPro"/>
</dbReference>
<dbReference type="OrthoDB" id="123621at2759"/>
<keyword evidence="2" id="KW-1185">Reference proteome</keyword>
<dbReference type="Gene3D" id="1.10.443.10">
    <property type="entry name" value="Intergrase catalytic core"/>
    <property type="match status" value="1"/>
</dbReference>
<dbReference type="GO" id="GO:0006310">
    <property type="term" value="P:DNA recombination"/>
    <property type="evidence" value="ECO:0007669"/>
    <property type="project" value="InterPro"/>
</dbReference>
<evidence type="ECO:0000313" key="1">
    <source>
        <dbReference type="EMBL" id="POM58359.1"/>
    </source>
</evidence>
<comment type="caution">
    <text evidence="1">The sequence shown here is derived from an EMBL/GenBank/DDBJ whole genome shotgun (WGS) entry which is preliminary data.</text>
</comment>
<name>A0A2P4WYI2_9STRA</name>